<sequence length="80" mass="8873">MRGVTATIHGVLTTQLLLGRRSVNRRRRSRRPKQSSCLGWWCDVVLVCSDRCYGAMSGCVRWCWRRDGGSGGCAGAVVLM</sequence>
<protein>
    <submittedName>
        <fullName evidence="1">Uncharacterized protein</fullName>
    </submittedName>
</protein>
<dbReference type="Gramene" id="OE9A019026T1">
    <property type="protein sequence ID" value="OE9A019026C1"/>
    <property type="gene ID" value="OE9A019026"/>
</dbReference>
<name>A0A8S0UCW9_OLEEU</name>
<evidence type="ECO:0000313" key="2">
    <source>
        <dbReference type="Proteomes" id="UP000594638"/>
    </source>
</evidence>
<organism evidence="1 2">
    <name type="scientific">Olea europaea subsp. europaea</name>
    <dbReference type="NCBI Taxonomy" id="158383"/>
    <lineage>
        <taxon>Eukaryota</taxon>
        <taxon>Viridiplantae</taxon>
        <taxon>Streptophyta</taxon>
        <taxon>Embryophyta</taxon>
        <taxon>Tracheophyta</taxon>
        <taxon>Spermatophyta</taxon>
        <taxon>Magnoliopsida</taxon>
        <taxon>eudicotyledons</taxon>
        <taxon>Gunneridae</taxon>
        <taxon>Pentapetalae</taxon>
        <taxon>asterids</taxon>
        <taxon>lamiids</taxon>
        <taxon>Lamiales</taxon>
        <taxon>Oleaceae</taxon>
        <taxon>Oleeae</taxon>
        <taxon>Olea</taxon>
    </lineage>
</organism>
<dbReference type="AlphaFoldDB" id="A0A8S0UCW9"/>
<comment type="caution">
    <text evidence="1">The sequence shown here is derived from an EMBL/GenBank/DDBJ whole genome shotgun (WGS) entry which is preliminary data.</text>
</comment>
<accession>A0A8S0UCW9</accession>
<dbReference type="EMBL" id="CACTIH010007491">
    <property type="protein sequence ID" value="CAA3014485.1"/>
    <property type="molecule type" value="Genomic_DNA"/>
</dbReference>
<dbReference type="Proteomes" id="UP000594638">
    <property type="component" value="Unassembled WGS sequence"/>
</dbReference>
<reference evidence="1 2" key="1">
    <citation type="submission" date="2019-12" db="EMBL/GenBank/DDBJ databases">
        <authorList>
            <person name="Alioto T."/>
            <person name="Alioto T."/>
            <person name="Gomez Garrido J."/>
        </authorList>
    </citation>
    <scope>NUCLEOTIDE SEQUENCE [LARGE SCALE GENOMIC DNA]</scope>
</reference>
<evidence type="ECO:0000313" key="1">
    <source>
        <dbReference type="EMBL" id="CAA3014485.1"/>
    </source>
</evidence>
<gene>
    <name evidence="1" type="ORF">OLEA9_A019026</name>
</gene>
<proteinExistence type="predicted"/>
<keyword evidence="2" id="KW-1185">Reference proteome</keyword>